<evidence type="ECO:0000313" key="2">
    <source>
        <dbReference type="Proteomes" id="UP000266301"/>
    </source>
</evidence>
<protein>
    <submittedName>
        <fullName evidence="1">Putative motility protein</fullName>
    </submittedName>
</protein>
<proteinExistence type="predicted"/>
<dbReference type="OrthoDB" id="1924973at2"/>
<dbReference type="Pfam" id="PF14070">
    <property type="entry name" value="YjfB_motility"/>
    <property type="match status" value="1"/>
</dbReference>
<dbReference type="InterPro" id="IPR025906">
    <property type="entry name" value="YjfB_motility"/>
</dbReference>
<dbReference type="RefSeq" id="WP_119972862.1">
    <property type="nucleotide sequence ID" value="NZ_CP032416.1"/>
</dbReference>
<reference evidence="1 2" key="1">
    <citation type="journal article" date="2019" name="Int. J. Syst. Evol. Microbiol.">
        <title>Clostridium fermenticellae sp. nov., isolated from the mud in a fermentation cellar for the production of the Chinese liquor, baijiu.</title>
        <authorList>
            <person name="Xu P.X."/>
            <person name="Chai L.J."/>
            <person name="Qiu T."/>
            <person name="Zhang X.J."/>
            <person name="Lu Z.M."/>
            <person name="Xiao C."/>
            <person name="Wang S.T."/>
            <person name="Shen C.H."/>
            <person name="Shi J.S."/>
            <person name="Xu Z.H."/>
        </authorList>
    </citation>
    <scope>NUCLEOTIDE SEQUENCE [LARGE SCALE GENOMIC DNA]</scope>
    <source>
        <strain evidence="1 2">JN500901</strain>
    </source>
</reference>
<gene>
    <name evidence="1" type="ORF">D4Z93_09210</name>
</gene>
<organism evidence="1 2">
    <name type="scientific">Clostridium fermenticellae</name>
    <dbReference type="NCBI Taxonomy" id="2068654"/>
    <lineage>
        <taxon>Bacteria</taxon>
        <taxon>Bacillati</taxon>
        <taxon>Bacillota</taxon>
        <taxon>Clostridia</taxon>
        <taxon>Eubacteriales</taxon>
        <taxon>Clostridiaceae</taxon>
        <taxon>Clostridium</taxon>
    </lineage>
</organism>
<accession>A0A386H4Q2</accession>
<name>A0A386H4Q2_9CLOT</name>
<keyword evidence="2" id="KW-1185">Reference proteome</keyword>
<dbReference type="AlphaFoldDB" id="A0A386H4Q2"/>
<dbReference type="KEGG" id="cfer:D4Z93_09210"/>
<dbReference type="EMBL" id="CP032416">
    <property type="protein sequence ID" value="AYD40699.1"/>
    <property type="molecule type" value="Genomic_DNA"/>
</dbReference>
<dbReference type="Proteomes" id="UP000266301">
    <property type="component" value="Chromosome"/>
</dbReference>
<evidence type="ECO:0000313" key="1">
    <source>
        <dbReference type="EMBL" id="AYD40699.1"/>
    </source>
</evidence>
<sequence length="58" mass="6217">MDIPALSVAMSQSSLMNSVGISVAKMAINAQEQVGQEMTQMMSQSVDYNIGQNFDSMA</sequence>